<accession>A0ABQ6WS78</accession>
<feature type="chain" id="PRO_5046026095" description="Secreted protein" evidence="1">
    <location>
        <begin position="20"/>
        <end position="91"/>
    </location>
</feature>
<keyword evidence="3" id="KW-1185">Reference proteome</keyword>
<keyword evidence="1" id="KW-0732">Signal</keyword>
<dbReference type="Proteomes" id="UP000325395">
    <property type="component" value="Unassembled WGS sequence"/>
</dbReference>
<evidence type="ECO:0000313" key="3">
    <source>
        <dbReference type="Proteomes" id="UP000325395"/>
    </source>
</evidence>
<name>A0ABQ6WS78_9EURO</name>
<gene>
    <name evidence="2" type="ORF">BDV36DRAFT_250727</name>
</gene>
<organism evidence="2 3">
    <name type="scientific">Aspergillus pseudocaelatus</name>
    <dbReference type="NCBI Taxonomy" id="1825620"/>
    <lineage>
        <taxon>Eukaryota</taxon>
        <taxon>Fungi</taxon>
        <taxon>Dikarya</taxon>
        <taxon>Ascomycota</taxon>
        <taxon>Pezizomycotina</taxon>
        <taxon>Eurotiomycetes</taxon>
        <taxon>Eurotiomycetidae</taxon>
        <taxon>Eurotiales</taxon>
        <taxon>Aspergillaceae</taxon>
        <taxon>Aspergillus</taxon>
        <taxon>Aspergillus subgen. Circumdati</taxon>
    </lineage>
</organism>
<sequence>MILHLVACWVCTVCTPLPATYIHLTYTYIKVHSYVDAYVRYPCGERCHIMPVGAARSYTTGCSILDSGRSVSLPRFPNGLDSLEFSLPCCR</sequence>
<evidence type="ECO:0008006" key="4">
    <source>
        <dbReference type="Google" id="ProtNLM"/>
    </source>
</evidence>
<protein>
    <recommendedName>
        <fullName evidence="4">Secreted protein</fullName>
    </recommendedName>
</protein>
<evidence type="ECO:0000256" key="1">
    <source>
        <dbReference type="SAM" id="SignalP"/>
    </source>
</evidence>
<reference evidence="2 3" key="1">
    <citation type="submission" date="2019-04" db="EMBL/GenBank/DDBJ databases">
        <authorList>
            <consortium name="DOE Joint Genome Institute"/>
            <person name="Mondo S."/>
            <person name="Kjaerbolling I."/>
            <person name="Vesth T."/>
            <person name="Frisvad J.C."/>
            <person name="Nybo J.L."/>
            <person name="Theobald S."/>
            <person name="Kildgaard S."/>
            <person name="Isbrandt T."/>
            <person name="Kuo A."/>
            <person name="Sato A."/>
            <person name="Lyhne E.K."/>
            <person name="Kogle M.E."/>
            <person name="Wiebenga A."/>
            <person name="Kun R.S."/>
            <person name="Lubbers R.J."/>
            <person name="Makela M.R."/>
            <person name="Barry K."/>
            <person name="Chovatia M."/>
            <person name="Clum A."/>
            <person name="Daum C."/>
            <person name="Haridas S."/>
            <person name="He G."/>
            <person name="LaButti K."/>
            <person name="Lipzen A."/>
            <person name="Riley R."/>
            <person name="Salamov A."/>
            <person name="Simmons B.A."/>
            <person name="Magnuson J.K."/>
            <person name="Henrissat B."/>
            <person name="Mortensen U.H."/>
            <person name="Larsen T.O."/>
            <person name="Devries R.P."/>
            <person name="Grigoriev I.V."/>
            <person name="Machida M."/>
            <person name="Baker S.E."/>
            <person name="Andersen M.R."/>
            <person name="Cantor M.N."/>
            <person name="Hua S.X."/>
        </authorList>
    </citation>
    <scope>NUCLEOTIDE SEQUENCE [LARGE SCALE GENOMIC DNA]</scope>
    <source>
        <strain evidence="2 3">CBS 117616</strain>
    </source>
</reference>
<evidence type="ECO:0000313" key="2">
    <source>
        <dbReference type="EMBL" id="KAE8419959.1"/>
    </source>
</evidence>
<proteinExistence type="predicted"/>
<dbReference type="EMBL" id="ML735713">
    <property type="protein sequence ID" value="KAE8419959.1"/>
    <property type="molecule type" value="Genomic_DNA"/>
</dbReference>
<feature type="signal peptide" evidence="1">
    <location>
        <begin position="1"/>
        <end position="19"/>
    </location>
</feature>